<dbReference type="GO" id="GO:0043565">
    <property type="term" value="F:sequence-specific DNA binding"/>
    <property type="evidence" value="ECO:0007669"/>
    <property type="project" value="TreeGrafter"/>
</dbReference>
<dbReference type="InterPro" id="IPR036390">
    <property type="entry name" value="WH_DNA-bd_sf"/>
</dbReference>
<keyword evidence="3" id="KW-0238">DNA-binding</keyword>
<evidence type="ECO:0000256" key="1">
    <source>
        <dbReference type="ARBA" id="ARBA00009437"/>
    </source>
</evidence>
<evidence type="ECO:0000256" key="3">
    <source>
        <dbReference type="ARBA" id="ARBA00023125"/>
    </source>
</evidence>
<comment type="caution">
    <text evidence="6">The sequence shown here is derived from an EMBL/GenBank/DDBJ whole genome shotgun (WGS) entry which is preliminary data.</text>
</comment>
<dbReference type="InterPro" id="IPR058163">
    <property type="entry name" value="LysR-type_TF_proteobact-type"/>
</dbReference>
<evidence type="ECO:0000313" key="6">
    <source>
        <dbReference type="EMBL" id="TCS59624.1"/>
    </source>
</evidence>
<proteinExistence type="inferred from homology"/>
<dbReference type="FunFam" id="1.10.10.10:FF:000038">
    <property type="entry name" value="Glycine cleavage system transcriptional activator"/>
    <property type="match status" value="1"/>
</dbReference>
<evidence type="ECO:0000256" key="2">
    <source>
        <dbReference type="ARBA" id="ARBA00023015"/>
    </source>
</evidence>
<dbReference type="PROSITE" id="PS50931">
    <property type="entry name" value="HTH_LYSR"/>
    <property type="match status" value="1"/>
</dbReference>
<dbReference type="GO" id="GO:0003700">
    <property type="term" value="F:DNA-binding transcription factor activity"/>
    <property type="evidence" value="ECO:0007669"/>
    <property type="project" value="InterPro"/>
</dbReference>
<dbReference type="Pfam" id="PF00126">
    <property type="entry name" value="HTH_1"/>
    <property type="match status" value="1"/>
</dbReference>
<dbReference type="Pfam" id="PF03466">
    <property type="entry name" value="LysR_substrate"/>
    <property type="match status" value="1"/>
</dbReference>
<gene>
    <name evidence="6" type="ORF">EDD52_12160</name>
</gene>
<evidence type="ECO:0000259" key="5">
    <source>
        <dbReference type="PROSITE" id="PS50931"/>
    </source>
</evidence>
<evidence type="ECO:0000256" key="4">
    <source>
        <dbReference type="ARBA" id="ARBA00023163"/>
    </source>
</evidence>
<dbReference type="RefSeq" id="WP_132248145.1">
    <property type="nucleotide sequence ID" value="NZ_SLZU01000021.1"/>
</dbReference>
<dbReference type="PRINTS" id="PR00039">
    <property type="entry name" value="HTHLYSR"/>
</dbReference>
<dbReference type="InterPro" id="IPR000847">
    <property type="entry name" value="LysR_HTH_N"/>
</dbReference>
<feature type="non-terminal residue" evidence="6">
    <location>
        <position position="142"/>
    </location>
</feature>
<dbReference type="PANTHER" id="PTHR30537:SF26">
    <property type="entry name" value="GLYCINE CLEAVAGE SYSTEM TRANSCRIPTIONAL ACTIVATOR"/>
    <property type="match status" value="1"/>
</dbReference>
<dbReference type="SUPFAM" id="SSF46785">
    <property type="entry name" value="Winged helix' DNA-binding domain"/>
    <property type="match status" value="1"/>
</dbReference>
<dbReference type="InterPro" id="IPR005119">
    <property type="entry name" value="LysR_subst-bd"/>
</dbReference>
<protein>
    <submittedName>
        <fullName evidence="6">LysR substrate binding domain-containing protein</fullName>
    </submittedName>
</protein>
<dbReference type="GO" id="GO:0006351">
    <property type="term" value="P:DNA-templated transcription"/>
    <property type="evidence" value="ECO:0007669"/>
    <property type="project" value="TreeGrafter"/>
</dbReference>
<dbReference type="EMBL" id="SLZU01000021">
    <property type="protein sequence ID" value="TCS59624.1"/>
    <property type="molecule type" value="Genomic_DNA"/>
</dbReference>
<accession>A0A4R3J3E5</accession>
<keyword evidence="4" id="KW-0804">Transcription</keyword>
<name>A0A4R3J3E5_9RHOB</name>
<feature type="domain" description="HTH lysR-type" evidence="5">
    <location>
        <begin position="6"/>
        <end position="63"/>
    </location>
</feature>
<organism evidence="6 7">
    <name type="scientific">Primorskyibacter sedentarius</name>
    <dbReference type="NCBI Taxonomy" id="745311"/>
    <lineage>
        <taxon>Bacteria</taxon>
        <taxon>Pseudomonadati</taxon>
        <taxon>Pseudomonadota</taxon>
        <taxon>Alphaproteobacteria</taxon>
        <taxon>Rhodobacterales</taxon>
        <taxon>Roseobacteraceae</taxon>
        <taxon>Primorskyibacter</taxon>
    </lineage>
</organism>
<dbReference type="Gene3D" id="3.40.190.10">
    <property type="entry name" value="Periplasmic binding protein-like II"/>
    <property type="match status" value="1"/>
</dbReference>
<dbReference type="AlphaFoldDB" id="A0A4R3J3E5"/>
<dbReference type="Gene3D" id="1.10.10.10">
    <property type="entry name" value="Winged helix-like DNA-binding domain superfamily/Winged helix DNA-binding domain"/>
    <property type="match status" value="1"/>
</dbReference>
<sequence>MSRALPSLNALRTFEAVSRHGSFTSAADELNVTQSAVSRMIKGLEEHLELQLFERAGRQIGLTEDGVYYAAKISKAMDILEVASRELIDTKAGRGTLSIGMLPTFGTKWLLPRLGSFMQLHTDLTLDITSSDGELDFADERI</sequence>
<dbReference type="OrthoDB" id="9813056at2"/>
<dbReference type="Proteomes" id="UP000295696">
    <property type="component" value="Unassembled WGS sequence"/>
</dbReference>
<dbReference type="PANTHER" id="PTHR30537">
    <property type="entry name" value="HTH-TYPE TRANSCRIPTIONAL REGULATOR"/>
    <property type="match status" value="1"/>
</dbReference>
<comment type="similarity">
    <text evidence="1">Belongs to the LysR transcriptional regulatory family.</text>
</comment>
<dbReference type="InterPro" id="IPR036388">
    <property type="entry name" value="WH-like_DNA-bd_sf"/>
</dbReference>
<keyword evidence="7" id="KW-1185">Reference proteome</keyword>
<keyword evidence="2" id="KW-0805">Transcription regulation</keyword>
<reference evidence="6 7" key="1">
    <citation type="submission" date="2019-03" db="EMBL/GenBank/DDBJ databases">
        <title>Genomic Encyclopedia of Type Strains, Phase IV (KMG-IV): sequencing the most valuable type-strain genomes for metagenomic binning, comparative biology and taxonomic classification.</title>
        <authorList>
            <person name="Goeker M."/>
        </authorList>
    </citation>
    <scope>NUCLEOTIDE SEQUENCE [LARGE SCALE GENOMIC DNA]</scope>
    <source>
        <strain evidence="6 7">DSM 104836</strain>
    </source>
</reference>
<evidence type="ECO:0000313" key="7">
    <source>
        <dbReference type="Proteomes" id="UP000295696"/>
    </source>
</evidence>